<evidence type="ECO:0000313" key="2">
    <source>
        <dbReference type="EMBL" id="KYC50738.1"/>
    </source>
</evidence>
<dbReference type="SUPFAM" id="SSF64182">
    <property type="entry name" value="DHH phosphoesterases"/>
    <property type="match status" value="1"/>
</dbReference>
<dbReference type="InterPro" id="IPR051319">
    <property type="entry name" value="Oligoribo/pAp-PDE_c-di-AMP_PDE"/>
</dbReference>
<dbReference type="STRING" id="1705564.APG08_00116"/>
<dbReference type="GO" id="GO:0006813">
    <property type="term" value="P:potassium ion transport"/>
    <property type="evidence" value="ECO:0007669"/>
    <property type="project" value="InterPro"/>
</dbReference>
<accession>A0A150J0X2</accession>
<dbReference type="PROSITE" id="PS51201">
    <property type="entry name" value="RCK_N"/>
    <property type="match status" value="1"/>
</dbReference>
<dbReference type="InterPro" id="IPR038763">
    <property type="entry name" value="DHH_sf"/>
</dbReference>
<gene>
    <name evidence="2" type="ORF">AMQ22_01413</name>
</gene>
<dbReference type="PANTHER" id="PTHR47618">
    <property type="entry name" value="BIFUNCTIONAL OLIGORIBONUCLEASE AND PAP PHOSPHATASE NRNA"/>
    <property type="match status" value="1"/>
</dbReference>
<dbReference type="EMBL" id="LNGC01000068">
    <property type="protein sequence ID" value="KYC50738.1"/>
    <property type="molecule type" value="Genomic_DNA"/>
</dbReference>
<evidence type="ECO:0000259" key="1">
    <source>
        <dbReference type="PROSITE" id="PS51201"/>
    </source>
</evidence>
<proteinExistence type="predicted"/>
<dbReference type="Proteomes" id="UP000075398">
    <property type="component" value="Unassembled WGS sequence"/>
</dbReference>
<dbReference type="AlphaFoldDB" id="A0A150J0X2"/>
<reference evidence="2 3" key="1">
    <citation type="journal article" date="2016" name="ISME J.">
        <title>Chasing the elusive Euryarchaeota class WSA2: genomes reveal a uniquely fastidious methyl-reducing methanogen.</title>
        <authorList>
            <person name="Nobu M.K."/>
            <person name="Narihiro T."/>
            <person name="Kuroda K."/>
            <person name="Mei R."/>
            <person name="Liu W.T."/>
        </authorList>
    </citation>
    <scope>NUCLEOTIDE SEQUENCE [LARGE SCALE GENOMIC DNA]</scope>
    <source>
        <strain evidence="2">U1lsi0528_Bin055</strain>
    </source>
</reference>
<dbReference type="Gene3D" id="3.90.1640.10">
    <property type="entry name" value="inorganic pyrophosphatase (n-terminal core)"/>
    <property type="match status" value="1"/>
</dbReference>
<sequence length="473" mass="53178">MSLIFGAGKIGYAVSLVLKKRGKEVVVIDKNMQALNRAETIGCKTYLFDFTKSFNLIGLNISKFKEIIITTSDHKVNIEALKISRELNKEALIIVNAPSSEHISGLKKLGADFVVTPDRSMAQIIINQLELSSYWRNKDLLRKMLEKSKSLAIVMHDNPDPDAMSSSYALKAIAESMKVNSDIYYGGEIGHEGNKMMVELLKWDFKKITEHKKYILREYDLIALIDMPNLSNTTIFPSELKPDIIIDHHYTEEEKINAEFTDIRPKVGATATIMTSYLRDFGIEVNEQLATGLMYGILVDTNNFKRNFEKEDTEAVYYLKPKINKELLNIIENPNISSITLDVLSKAINNKKIYDKYVISNVGYVETKESLSQSADLLLKLEGITVSLVIGIIEDHVFVSARSRDQVIDISKIIIKAFSKMGSAGGHMNFAAAKISIGAFSYTEDREILVKIVGDKITENFFKTLKLNSKGSM</sequence>
<dbReference type="PANTHER" id="PTHR47618:SF1">
    <property type="entry name" value="BIFUNCTIONAL OLIGORIBONUCLEASE AND PAP PHOSPHATASE NRNA"/>
    <property type="match status" value="1"/>
</dbReference>
<dbReference type="InterPro" id="IPR036291">
    <property type="entry name" value="NAD(P)-bd_dom_sf"/>
</dbReference>
<dbReference type="Pfam" id="PF02272">
    <property type="entry name" value="DHHA1"/>
    <property type="match status" value="1"/>
</dbReference>
<protein>
    <submittedName>
        <fullName evidence="2">Putative manganese-dependent inorganic pyrophosphatase</fullName>
    </submittedName>
</protein>
<dbReference type="InterPro" id="IPR003148">
    <property type="entry name" value="RCK_N"/>
</dbReference>
<dbReference type="InterPro" id="IPR001667">
    <property type="entry name" value="DDH_dom"/>
</dbReference>
<feature type="domain" description="RCK N-terminal" evidence="1">
    <location>
        <begin position="1"/>
        <end position="116"/>
    </location>
</feature>
<dbReference type="Gene3D" id="3.40.50.720">
    <property type="entry name" value="NAD(P)-binding Rossmann-like Domain"/>
    <property type="match status" value="1"/>
</dbReference>
<dbReference type="Gene3D" id="3.10.310.30">
    <property type="match status" value="1"/>
</dbReference>
<comment type="caution">
    <text evidence="2">The sequence shown here is derived from an EMBL/GenBank/DDBJ whole genome shotgun (WGS) entry which is preliminary data.</text>
</comment>
<dbReference type="Pfam" id="PF01368">
    <property type="entry name" value="DHH"/>
    <property type="match status" value="1"/>
</dbReference>
<dbReference type="Pfam" id="PF02254">
    <property type="entry name" value="TrkA_N"/>
    <property type="match status" value="1"/>
</dbReference>
<dbReference type="InterPro" id="IPR003156">
    <property type="entry name" value="DHHA1_dom"/>
</dbReference>
<dbReference type="GO" id="GO:0003676">
    <property type="term" value="F:nucleic acid binding"/>
    <property type="evidence" value="ECO:0007669"/>
    <property type="project" value="InterPro"/>
</dbReference>
<dbReference type="SUPFAM" id="SSF51735">
    <property type="entry name" value="NAD(P)-binding Rossmann-fold domains"/>
    <property type="match status" value="1"/>
</dbReference>
<name>A0A150J0X2_9EURY</name>
<organism evidence="2 3">
    <name type="scientific">Candidatus Methanofastidiosum methylothiophilum</name>
    <dbReference type="NCBI Taxonomy" id="1705564"/>
    <lineage>
        <taxon>Archaea</taxon>
        <taxon>Methanobacteriati</taxon>
        <taxon>Methanobacteriota</taxon>
        <taxon>Stenosarchaea group</taxon>
        <taxon>Candidatus Methanofastidiosia</taxon>
        <taxon>Candidatus Methanofastidiosales</taxon>
        <taxon>Candidatus Methanofastidiosaceae</taxon>
        <taxon>Candidatus Methanofastidiosum</taxon>
    </lineage>
</organism>
<evidence type="ECO:0000313" key="3">
    <source>
        <dbReference type="Proteomes" id="UP000075398"/>
    </source>
</evidence>